<proteinExistence type="predicted"/>
<sequence length="133" mass="15847">AQAEQSHHERLVIEKSIIEKRERERSLFDLQIQQSLQDISQIEQDYLQKHRDSINHYESTERQLVDELHELDKQYKTQQERVDAKQQRIAETESDIATTQAMLNQINQGEYADRIETLRTIRAYETALIHQSD</sequence>
<comment type="caution">
    <text evidence="2">The sequence shown here is derived from an EMBL/GenBank/DDBJ whole genome shotgun (WGS) entry which is preliminary data.</text>
</comment>
<name>A0AAJ2GZ52_9HYPH</name>
<dbReference type="RefSeq" id="WP_310866525.1">
    <property type="nucleotide sequence ID" value="NZ_JAVLSF010000857.1"/>
</dbReference>
<organism evidence="2 3">
    <name type="scientific">Rhizobium hidalgonense</name>
    <dbReference type="NCBI Taxonomy" id="1538159"/>
    <lineage>
        <taxon>Bacteria</taxon>
        <taxon>Pseudomonadati</taxon>
        <taxon>Pseudomonadota</taxon>
        <taxon>Alphaproteobacteria</taxon>
        <taxon>Hyphomicrobiales</taxon>
        <taxon>Rhizobiaceae</taxon>
        <taxon>Rhizobium/Agrobacterium group</taxon>
        <taxon>Rhizobium</taxon>
    </lineage>
</organism>
<keyword evidence="1" id="KW-0175">Coiled coil</keyword>
<dbReference type="EMBL" id="JAVLSF010000857">
    <property type="protein sequence ID" value="MDR9778475.1"/>
    <property type="molecule type" value="Genomic_DNA"/>
</dbReference>
<feature type="coiled-coil region" evidence="1">
    <location>
        <begin position="54"/>
        <end position="95"/>
    </location>
</feature>
<dbReference type="AlphaFoldDB" id="A0AAJ2GZ52"/>
<gene>
    <name evidence="2" type="ORF">RJJ65_38700</name>
</gene>
<evidence type="ECO:0000313" key="2">
    <source>
        <dbReference type="EMBL" id="MDR9778475.1"/>
    </source>
</evidence>
<accession>A0AAJ2GZ52</accession>
<reference evidence="2" key="1">
    <citation type="submission" date="2023-04" db="EMBL/GenBank/DDBJ databases">
        <title>Genomic characterization of faba bean (Vicia faba) microsymbionts in Mexican soils.</title>
        <authorList>
            <person name="Rivera Orduna F.N."/>
            <person name="Guevara-Luna J."/>
            <person name="Yan J."/>
            <person name="Arroyo-Herrera I."/>
            <person name="Li Y."/>
            <person name="Vasquez-Murrieta M.S."/>
            <person name="Wang E.T."/>
        </authorList>
    </citation>
    <scope>NUCLEOTIDE SEQUENCE</scope>
    <source>
        <strain evidence="2">CH26</strain>
    </source>
</reference>
<feature type="non-terminal residue" evidence="2">
    <location>
        <position position="1"/>
    </location>
</feature>
<evidence type="ECO:0000313" key="3">
    <source>
        <dbReference type="Proteomes" id="UP001268610"/>
    </source>
</evidence>
<feature type="non-terminal residue" evidence="2">
    <location>
        <position position="133"/>
    </location>
</feature>
<dbReference type="Proteomes" id="UP001268610">
    <property type="component" value="Unassembled WGS sequence"/>
</dbReference>
<evidence type="ECO:0000256" key="1">
    <source>
        <dbReference type="SAM" id="Coils"/>
    </source>
</evidence>
<protein>
    <submittedName>
        <fullName evidence="2">Uncharacterized protein</fullName>
    </submittedName>
</protein>